<dbReference type="PANTHER" id="PTHR47326">
    <property type="entry name" value="TRANSPOSABLE ELEMENT TC3 TRANSPOSASE-LIKE PROTEIN"/>
    <property type="match status" value="1"/>
</dbReference>
<dbReference type="OrthoDB" id="9986793at2759"/>
<name>A0A6P3XCE3_DINQU</name>
<reference evidence="2" key="1">
    <citation type="submission" date="2025-08" db="UniProtKB">
        <authorList>
            <consortium name="RefSeq"/>
        </authorList>
    </citation>
    <scope>IDENTIFICATION</scope>
</reference>
<dbReference type="GO" id="GO:0003676">
    <property type="term" value="F:nucleic acid binding"/>
    <property type="evidence" value="ECO:0007669"/>
    <property type="project" value="InterPro"/>
</dbReference>
<organism evidence="1 2">
    <name type="scientific">Dinoponera quadriceps</name>
    <name type="common">South American ant</name>
    <dbReference type="NCBI Taxonomy" id="609295"/>
    <lineage>
        <taxon>Eukaryota</taxon>
        <taxon>Metazoa</taxon>
        <taxon>Ecdysozoa</taxon>
        <taxon>Arthropoda</taxon>
        <taxon>Hexapoda</taxon>
        <taxon>Insecta</taxon>
        <taxon>Pterygota</taxon>
        <taxon>Neoptera</taxon>
        <taxon>Endopterygota</taxon>
        <taxon>Hymenoptera</taxon>
        <taxon>Apocrita</taxon>
        <taxon>Aculeata</taxon>
        <taxon>Formicoidea</taxon>
        <taxon>Formicidae</taxon>
        <taxon>Ponerinae</taxon>
        <taxon>Ponerini</taxon>
        <taxon>Dinoponera</taxon>
    </lineage>
</organism>
<dbReference type="KEGG" id="dqu:106744928"/>
<dbReference type="Gene3D" id="3.30.420.10">
    <property type="entry name" value="Ribonuclease H-like superfamily/Ribonuclease H"/>
    <property type="match status" value="1"/>
</dbReference>
<dbReference type="Proteomes" id="UP000515204">
    <property type="component" value="Unplaced"/>
</dbReference>
<dbReference type="AlphaFoldDB" id="A0A6P3XCE3"/>
<dbReference type="PANTHER" id="PTHR47326:SF1">
    <property type="entry name" value="HTH PSQ-TYPE DOMAIN-CONTAINING PROTEIN"/>
    <property type="match status" value="1"/>
</dbReference>
<gene>
    <name evidence="2" type="primary">LOC106744928</name>
</gene>
<proteinExistence type="predicted"/>
<dbReference type="RefSeq" id="XP_014475569.1">
    <property type="nucleotide sequence ID" value="XM_014620083.1"/>
</dbReference>
<evidence type="ECO:0000313" key="1">
    <source>
        <dbReference type="Proteomes" id="UP000515204"/>
    </source>
</evidence>
<protein>
    <submittedName>
        <fullName evidence="2">Uncharacterized protein LOC106744928</fullName>
    </submittedName>
</protein>
<dbReference type="GeneID" id="106744928"/>
<accession>A0A6P3XCE3</accession>
<sequence length="181" mass="21153">MVNNLVRLSLQVNKRTKSGFRLSFRSLRYRSGIISIGKPTLRVRLLIIPEDKSAVQKREQSAVCRKTQSGVQFELNYKMINFNCDNLECCGDDTTMLISLHNNDSKSSVHNILQRENFHPYKIKFTLIHKLNEDDFDRRVEFCDDMMARIVQNPNFPSNIVFSDEATFQLDSSLNRHNCRY</sequence>
<dbReference type="InterPro" id="IPR036397">
    <property type="entry name" value="RNaseH_sf"/>
</dbReference>
<keyword evidence="1" id="KW-1185">Reference proteome</keyword>
<evidence type="ECO:0000313" key="2">
    <source>
        <dbReference type="RefSeq" id="XP_014475569.1"/>
    </source>
</evidence>